<dbReference type="Pfam" id="PF08240">
    <property type="entry name" value="ADH_N"/>
    <property type="match status" value="1"/>
</dbReference>
<evidence type="ECO:0000259" key="4">
    <source>
        <dbReference type="SMART" id="SM00829"/>
    </source>
</evidence>
<keyword evidence="2" id="KW-0560">Oxidoreductase</keyword>
<dbReference type="Pfam" id="PF00107">
    <property type="entry name" value="ADH_zinc_N"/>
    <property type="match status" value="1"/>
</dbReference>
<evidence type="ECO:0000256" key="2">
    <source>
        <dbReference type="ARBA" id="ARBA00023002"/>
    </source>
</evidence>
<dbReference type="InterPro" id="IPR011032">
    <property type="entry name" value="GroES-like_sf"/>
</dbReference>
<dbReference type="AlphaFoldDB" id="S3DDP6"/>
<dbReference type="OrthoDB" id="48317at2759"/>
<evidence type="ECO:0000313" key="6">
    <source>
        <dbReference type="Proteomes" id="UP000016922"/>
    </source>
</evidence>
<dbReference type="PANTHER" id="PTHR45348">
    <property type="entry name" value="HYPOTHETICAL OXIDOREDUCTASE (EUROFUNG)"/>
    <property type="match status" value="1"/>
</dbReference>
<dbReference type="RefSeq" id="XP_008077303.1">
    <property type="nucleotide sequence ID" value="XM_008079112.1"/>
</dbReference>
<dbReference type="CDD" id="cd08249">
    <property type="entry name" value="enoyl_reductase_like"/>
    <property type="match status" value="1"/>
</dbReference>
<feature type="region of interest" description="Disordered" evidence="3">
    <location>
        <begin position="349"/>
        <end position="371"/>
    </location>
</feature>
<dbReference type="HOGENOM" id="CLU_026673_16_1_1"/>
<proteinExistence type="inferred from homology"/>
<dbReference type="InterPro" id="IPR047122">
    <property type="entry name" value="Trans-enoyl_RdTase-like"/>
</dbReference>
<dbReference type="InterPro" id="IPR013154">
    <property type="entry name" value="ADH-like_N"/>
</dbReference>
<dbReference type="GeneID" id="19469965"/>
<dbReference type="Gene3D" id="3.40.50.720">
    <property type="entry name" value="NAD(P)-binding Rossmann-like Domain"/>
    <property type="match status" value="1"/>
</dbReference>
<dbReference type="EMBL" id="KE145354">
    <property type="protein sequence ID" value="EPE35224.1"/>
    <property type="molecule type" value="Genomic_DNA"/>
</dbReference>
<evidence type="ECO:0000313" key="5">
    <source>
        <dbReference type="EMBL" id="EPE35224.1"/>
    </source>
</evidence>
<feature type="domain" description="Enoyl reductase (ER)" evidence="4">
    <location>
        <begin position="7"/>
        <end position="344"/>
    </location>
</feature>
<reference evidence="5 6" key="1">
    <citation type="journal article" date="2013" name="BMC Genomics">
        <title>Genomics-driven discovery of the pneumocandin biosynthetic gene cluster in the fungus Glarea lozoyensis.</title>
        <authorList>
            <person name="Chen L."/>
            <person name="Yue Q."/>
            <person name="Zhang X."/>
            <person name="Xiang M."/>
            <person name="Wang C."/>
            <person name="Li S."/>
            <person name="Che Y."/>
            <person name="Ortiz-Lopez F.J."/>
            <person name="Bills G.F."/>
            <person name="Liu X."/>
            <person name="An Z."/>
        </authorList>
    </citation>
    <scope>NUCLEOTIDE SEQUENCE [LARGE SCALE GENOMIC DNA]</scope>
    <source>
        <strain evidence="6">ATCC 20868 / MF5171</strain>
    </source>
</reference>
<accession>S3DDP6</accession>
<dbReference type="SMART" id="SM00829">
    <property type="entry name" value="PKS_ER"/>
    <property type="match status" value="1"/>
</dbReference>
<keyword evidence="6" id="KW-1185">Reference proteome</keyword>
<dbReference type="PANTHER" id="PTHR45348:SF2">
    <property type="entry name" value="ZINC-TYPE ALCOHOL DEHYDROGENASE-LIKE PROTEIN C2E1P3.01"/>
    <property type="match status" value="1"/>
</dbReference>
<protein>
    <submittedName>
        <fullName evidence="5">GroES-like protein</fullName>
    </submittedName>
</protein>
<name>S3DDP6_GLAL2</name>
<dbReference type="SUPFAM" id="SSF50129">
    <property type="entry name" value="GroES-like"/>
    <property type="match status" value="1"/>
</dbReference>
<dbReference type="KEGG" id="glz:GLAREA_10921"/>
<evidence type="ECO:0000256" key="3">
    <source>
        <dbReference type="SAM" id="MobiDB-lite"/>
    </source>
</evidence>
<dbReference type="InterPro" id="IPR036291">
    <property type="entry name" value="NAD(P)-bd_dom_sf"/>
</dbReference>
<dbReference type="Proteomes" id="UP000016922">
    <property type="component" value="Unassembled WGS sequence"/>
</dbReference>
<dbReference type="GO" id="GO:0016651">
    <property type="term" value="F:oxidoreductase activity, acting on NAD(P)H"/>
    <property type="evidence" value="ECO:0007669"/>
    <property type="project" value="InterPro"/>
</dbReference>
<evidence type="ECO:0000256" key="1">
    <source>
        <dbReference type="ARBA" id="ARBA00008072"/>
    </source>
</evidence>
<sequence length="371" mass="39897">MKAVIIEDVGRSGVKEIPELTLRPGYIKVKTVAVAINSTDFHHTAGAGPIGGILGCDFSGVVEEVDKDCKSSVKKGDKVYGACHCANSNNPLSGSFAEIVLVREGHLAKIPEHLSFEETATLGVGITSVGQSLYMTLKLPLPIEPTNHPFWILIYGGSGATGSLAIQFAKLSGLKVVTTASPNNFEFVKSLGADAVFDYHDPDCARNIRECTHNSLQYILDTISVESSFKICADSFPAQAEEGVELMLVTLLPADEFPRKDVNVQVVLAYTTFGEAFSKFGTDFPAIEEHYKFGVMFWKMAGELLAEGKFKPHPAIIMEGGLQGVPAGIAKVSHGTISAAKLVYRVAETPDSPSTKSNDDHELRGPVIHSW</sequence>
<dbReference type="InterPro" id="IPR013149">
    <property type="entry name" value="ADH-like_C"/>
</dbReference>
<dbReference type="Gene3D" id="3.90.180.10">
    <property type="entry name" value="Medium-chain alcohol dehydrogenases, catalytic domain"/>
    <property type="match status" value="1"/>
</dbReference>
<dbReference type="OMA" id="NDIPRQD"/>
<comment type="similarity">
    <text evidence="1">Belongs to the zinc-containing alcohol dehydrogenase family.</text>
</comment>
<dbReference type="SUPFAM" id="SSF51735">
    <property type="entry name" value="NAD(P)-binding Rossmann-fold domains"/>
    <property type="match status" value="1"/>
</dbReference>
<dbReference type="InterPro" id="IPR020843">
    <property type="entry name" value="ER"/>
</dbReference>
<gene>
    <name evidence="5" type="ORF">GLAREA_10921</name>
</gene>
<dbReference type="eggNOG" id="KOG1198">
    <property type="taxonomic scope" value="Eukaryota"/>
</dbReference>
<organism evidence="5 6">
    <name type="scientific">Glarea lozoyensis (strain ATCC 20868 / MF5171)</name>
    <dbReference type="NCBI Taxonomy" id="1116229"/>
    <lineage>
        <taxon>Eukaryota</taxon>
        <taxon>Fungi</taxon>
        <taxon>Dikarya</taxon>
        <taxon>Ascomycota</taxon>
        <taxon>Pezizomycotina</taxon>
        <taxon>Leotiomycetes</taxon>
        <taxon>Helotiales</taxon>
        <taxon>Helotiaceae</taxon>
        <taxon>Glarea</taxon>
    </lineage>
</organism>